<evidence type="ECO:0000256" key="1">
    <source>
        <dbReference type="SAM" id="MobiDB-lite"/>
    </source>
</evidence>
<keyword evidence="4" id="KW-1185">Reference proteome</keyword>
<organism evidence="3 4">
    <name type="scientific">Saccharomonospora amisosensis</name>
    <dbReference type="NCBI Taxonomy" id="1128677"/>
    <lineage>
        <taxon>Bacteria</taxon>
        <taxon>Bacillati</taxon>
        <taxon>Actinomycetota</taxon>
        <taxon>Actinomycetes</taxon>
        <taxon>Pseudonocardiales</taxon>
        <taxon>Pseudonocardiaceae</taxon>
        <taxon>Saccharomonospora</taxon>
    </lineage>
</organism>
<name>A0A7X5URE6_9PSEU</name>
<evidence type="ECO:0000259" key="2">
    <source>
        <dbReference type="Pfam" id="PF13349"/>
    </source>
</evidence>
<proteinExistence type="predicted"/>
<dbReference type="PANTHER" id="PTHR34094:SF1">
    <property type="entry name" value="PROTEIN FAM185A"/>
    <property type="match status" value="1"/>
</dbReference>
<dbReference type="InterPro" id="IPR025164">
    <property type="entry name" value="Toastrack_DUF4097"/>
</dbReference>
<reference evidence="3 4" key="1">
    <citation type="submission" date="2020-03" db="EMBL/GenBank/DDBJ databases">
        <title>Sequencing the genomes of 1000 actinobacteria strains.</title>
        <authorList>
            <person name="Klenk H.-P."/>
        </authorList>
    </citation>
    <scope>NUCLEOTIDE SEQUENCE [LARGE SCALE GENOMIC DNA]</scope>
    <source>
        <strain evidence="3 4">DSM 45685</strain>
    </source>
</reference>
<dbReference type="RefSeq" id="WP_390623293.1">
    <property type="nucleotide sequence ID" value="NZ_JAAOYM010000001.1"/>
</dbReference>
<protein>
    <recommendedName>
        <fullName evidence="2">DUF4097 domain-containing protein</fullName>
    </recommendedName>
</protein>
<dbReference type="Gene3D" id="2.160.20.120">
    <property type="match status" value="1"/>
</dbReference>
<dbReference type="Pfam" id="PF13349">
    <property type="entry name" value="DUF4097"/>
    <property type="match status" value="1"/>
</dbReference>
<dbReference type="EMBL" id="JAAOYM010000001">
    <property type="protein sequence ID" value="NIJ12829.1"/>
    <property type="molecule type" value="Genomic_DNA"/>
</dbReference>
<dbReference type="PANTHER" id="PTHR34094">
    <property type="match status" value="1"/>
</dbReference>
<sequence>MDDTAAEQPRGDVVRTRTFDAEGPIEVDIDVTVGRVQVHFGDGDTVVEVRDDPAAQPPWAEGAANLIGWVGEFLGGQFGAQFAGNTADSGSAAEQTRIEKLGNRLLVRAPKVPVPKATAVAVKVHAPTGSQLDVRTRLAPVTVTGTAGRVDVSTATGDVSLQRAEGATSVRTGSGEVNVEALRASATLATGTGDVWIGQADGAVMVRTSSGDLTVTDAGSGSVEVITGSGDIRVGIRSEVVAEVELSSGGGYVSSELDVADTEPGKQAALRVRARSGSGDASLTRAG</sequence>
<gene>
    <name evidence="3" type="ORF">FHU38_003173</name>
</gene>
<feature type="region of interest" description="Disordered" evidence="1">
    <location>
        <begin position="268"/>
        <end position="287"/>
    </location>
</feature>
<evidence type="ECO:0000313" key="3">
    <source>
        <dbReference type="EMBL" id="NIJ12829.1"/>
    </source>
</evidence>
<dbReference type="AlphaFoldDB" id="A0A7X5URE6"/>
<evidence type="ECO:0000313" key="4">
    <source>
        <dbReference type="Proteomes" id="UP000545493"/>
    </source>
</evidence>
<accession>A0A7X5URE6</accession>
<dbReference type="Proteomes" id="UP000545493">
    <property type="component" value="Unassembled WGS sequence"/>
</dbReference>
<feature type="domain" description="DUF4097" evidence="2">
    <location>
        <begin position="141"/>
        <end position="282"/>
    </location>
</feature>
<comment type="caution">
    <text evidence="3">The sequence shown here is derived from an EMBL/GenBank/DDBJ whole genome shotgun (WGS) entry which is preliminary data.</text>
</comment>